<name>A0A0F5J7Y6_9BACT</name>
<evidence type="ECO:0000313" key="3">
    <source>
        <dbReference type="Proteomes" id="UP000033047"/>
    </source>
</evidence>
<dbReference type="Pfam" id="PF09820">
    <property type="entry name" value="AAA-ATPase_like"/>
    <property type="match status" value="1"/>
</dbReference>
<dbReference type="RefSeq" id="WP_046146879.1">
    <property type="nucleotide sequence ID" value="NZ_KQ033913.1"/>
</dbReference>
<evidence type="ECO:0000259" key="1">
    <source>
        <dbReference type="Pfam" id="PF09820"/>
    </source>
</evidence>
<evidence type="ECO:0000313" key="2">
    <source>
        <dbReference type="EMBL" id="KKB53853.1"/>
    </source>
</evidence>
<dbReference type="InterPro" id="IPR018631">
    <property type="entry name" value="AAA-ATPase-like_dom"/>
</dbReference>
<dbReference type="HOGENOM" id="CLU_021114_0_1_10"/>
<proteinExistence type="predicted"/>
<dbReference type="STRING" id="927665.HMPREF1535_03406"/>
<comment type="caution">
    <text evidence="2">The sequence shown here is derived from an EMBL/GenBank/DDBJ whole genome shotgun (WGS) entry which is preliminary data.</text>
</comment>
<dbReference type="EMBL" id="AQHV01000014">
    <property type="protein sequence ID" value="KKB53853.1"/>
    <property type="molecule type" value="Genomic_DNA"/>
</dbReference>
<dbReference type="AlphaFoldDB" id="A0A0F5J7Y6"/>
<sequence length="521" mass="60260">MNTKTRKLPVGIQSFEKVREGDFVYVDKTDLLYRLVQSGNPYFLSRPRRFGKSLFLSTLEAYFQGKKHLFKGLAVEKLEQDWKIYPVLHLDLNAEKYDSPKALEAILSSHLTRWEDLYGKGKDEQTLSTRFAGIIRRAEEKTGMQVVILVDEYDKPLLQALGNETLTIEYRNTLKAFYGVLKSLDGHLKFVFLTGVTKFAHVSVFSDLNQLVDISMNSDYAAICGITSEELRSNFIPELEVLSLEMNFALDETIHQMKLKYDGYHFREETPGIFNPFSVLNCLHTRRFDNYWFQTGTPTFLVELLKKSDYDLRLLLEGVEMRASAFSEYRMEANNPIPLLYQSGYLTIKGYDKEFALYTLAFPNEEVKYGFVDFITPFYTAVTEDENGFYIGKFVRELRAGNVDAFMNRLKAFFADFPYELNEKTERHYQVVFYLVFKLMGQFCDAEVHSARGRADAVVKTSDYIYVFEFKLNGTTEEALQQIDDKGYLIPYQADGRRLVKVGASFSADERNIAGWEVIFN</sequence>
<dbReference type="PANTHER" id="PTHR34825">
    <property type="entry name" value="CONSERVED PROTEIN, WITH A WEAK D-GALACTARATE DEHYDRATASE/ALTRONATE HYDROLASE DOMAIN"/>
    <property type="match status" value="1"/>
</dbReference>
<gene>
    <name evidence="2" type="ORF">HMPREF1535_03406</name>
</gene>
<dbReference type="InterPro" id="IPR012547">
    <property type="entry name" value="PDDEXK_9"/>
</dbReference>
<dbReference type="Pfam" id="PF08011">
    <property type="entry name" value="PDDEXK_9"/>
    <property type="match status" value="1"/>
</dbReference>
<protein>
    <recommendedName>
        <fullName evidence="1">AAA-ATPase-like domain-containing protein</fullName>
    </recommendedName>
</protein>
<dbReference type="PANTHER" id="PTHR34825:SF1">
    <property type="entry name" value="AAA-ATPASE-LIKE DOMAIN-CONTAINING PROTEIN"/>
    <property type="match status" value="1"/>
</dbReference>
<dbReference type="Proteomes" id="UP000033047">
    <property type="component" value="Unassembled WGS sequence"/>
</dbReference>
<organism evidence="2 3">
    <name type="scientific">Parabacteroides goldsteinii DSM 19448 = WAL 12034</name>
    <dbReference type="NCBI Taxonomy" id="927665"/>
    <lineage>
        <taxon>Bacteria</taxon>
        <taxon>Pseudomonadati</taxon>
        <taxon>Bacteroidota</taxon>
        <taxon>Bacteroidia</taxon>
        <taxon>Bacteroidales</taxon>
        <taxon>Tannerellaceae</taxon>
        <taxon>Parabacteroides</taxon>
    </lineage>
</organism>
<reference evidence="2 3" key="1">
    <citation type="submission" date="2013-04" db="EMBL/GenBank/DDBJ databases">
        <title>The Genome Sequence of Parabacteroides goldsteinii DSM 19448.</title>
        <authorList>
            <consortium name="The Broad Institute Genomics Platform"/>
            <person name="Earl A."/>
            <person name="Ward D."/>
            <person name="Feldgarden M."/>
            <person name="Gevers D."/>
            <person name="Martens E."/>
            <person name="Sakamoto M."/>
            <person name="Benno Y."/>
            <person name="Song Y."/>
            <person name="Liu C."/>
            <person name="Lee J."/>
            <person name="Bolanos M."/>
            <person name="Vaisanen M.L."/>
            <person name="Finegold S.M."/>
            <person name="Walker B."/>
            <person name="Young S."/>
            <person name="Zeng Q."/>
            <person name="Gargeya S."/>
            <person name="Fitzgerald M."/>
            <person name="Haas B."/>
            <person name="Abouelleil A."/>
            <person name="Allen A.W."/>
            <person name="Alvarado L."/>
            <person name="Arachchi H.M."/>
            <person name="Berlin A.M."/>
            <person name="Chapman S.B."/>
            <person name="Gainer-Dewar J."/>
            <person name="Goldberg J."/>
            <person name="Griggs A."/>
            <person name="Gujja S."/>
            <person name="Hansen M."/>
            <person name="Howarth C."/>
            <person name="Imamovic A."/>
            <person name="Ireland A."/>
            <person name="Larimer J."/>
            <person name="McCowan C."/>
            <person name="Murphy C."/>
            <person name="Pearson M."/>
            <person name="Poon T.W."/>
            <person name="Priest M."/>
            <person name="Roberts A."/>
            <person name="Saif S."/>
            <person name="Shea T."/>
            <person name="Sisk P."/>
            <person name="Sykes S."/>
            <person name="Wortman J."/>
            <person name="Nusbaum C."/>
            <person name="Birren B."/>
        </authorList>
    </citation>
    <scope>NUCLEOTIDE SEQUENCE [LARGE SCALE GENOMIC DNA]</scope>
    <source>
        <strain evidence="2 3">DSM 19448</strain>
    </source>
</reference>
<accession>A0A0F5J7Y6</accession>
<feature type="domain" description="AAA-ATPase-like" evidence="1">
    <location>
        <begin position="9"/>
        <end position="205"/>
    </location>
</feature>
<dbReference type="PATRIC" id="fig|927665.4.peg.3499"/>